<evidence type="ECO:0000313" key="1">
    <source>
        <dbReference type="EMBL" id="MFC7443417.1"/>
    </source>
</evidence>
<dbReference type="EMBL" id="JBHTBW010000087">
    <property type="protein sequence ID" value="MFC7443417.1"/>
    <property type="molecule type" value="Genomic_DNA"/>
</dbReference>
<dbReference type="RefSeq" id="WP_379867749.1">
    <property type="nucleotide sequence ID" value="NZ_JBHTBW010000087.1"/>
</dbReference>
<gene>
    <name evidence="1" type="ORF">ACFQNG_20375</name>
</gene>
<reference evidence="2" key="1">
    <citation type="journal article" date="2019" name="Int. J. Syst. Evol. Microbiol.">
        <title>The Global Catalogue of Microorganisms (GCM) 10K type strain sequencing project: providing services to taxonomists for standard genome sequencing and annotation.</title>
        <authorList>
            <consortium name="The Broad Institute Genomics Platform"/>
            <consortium name="The Broad Institute Genome Sequencing Center for Infectious Disease"/>
            <person name="Wu L."/>
            <person name="Ma J."/>
        </authorList>
    </citation>
    <scope>NUCLEOTIDE SEQUENCE [LARGE SCALE GENOMIC DNA]</scope>
    <source>
        <strain evidence="2">CGMCC 1.12942</strain>
    </source>
</reference>
<dbReference type="Proteomes" id="UP001596500">
    <property type="component" value="Unassembled WGS sequence"/>
</dbReference>
<evidence type="ECO:0000313" key="2">
    <source>
        <dbReference type="Proteomes" id="UP001596500"/>
    </source>
</evidence>
<keyword evidence="2" id="KW-1185">Reference proteome</keyword>
<comment type="caution">
    <text evidence="1">The sequence shown here is derived from an EMBL/GenBank/DDBJ whole genome shotgun (WGS) entry which is preliminary data.</text>
</comment>
<accession>A0ABW2RRM7</accession>
<proteinExistence type="predicted"/>
<evidence type="ECO:0008006" key="3">
    <source>
        <dbReference type="Google" id="ProtNLM"/>
    </source>
</evidence>
<protein>
    <recommendedName>
        <fullName evidence="3">Helix-turn-helix domain-containing protein</fullName>
    </recommendedName>
</protein>
<organism evidence="1 2">
    <name type="scientific">Laceyella putida</name>
    <dbReference type="NCBI Taxonomy" id="110101"/>
    <lineage>
        <taxon>Bacteria</taxon>
        <taxon>Bacillati</taxon>
        <taxon>Bacillota</taxon>
        <taxon>Bacilli</taxon>
        <taxon>Bacillales</taxon>
        <taxon>Thermoactinomycetaceae</taxon>
        <taxon>Laceyella</taxon>
    </lineage>
</organism>
<name>A0ABW2RRM7_9BACL</name>
<sequence>MSRPTKLTPELQKKIVSVIRLGHYIETAAAYAGVSKQTIYNWMRQGAREEEGIYRDFHDQVTMALAESEIRDLAHIEKAAKKGSWQAAAWKLSRRFPKRWGRENVLDSLPHETGQPQRIILDFGKRKEEES</sequence>
<dbReference type="Gene3D" id="1.10.10.60">
    <property type="entry name" value="Homeodomain-like"/>
    <property type="match status" value="1"/>
</dbReference>